<accession>A0A1B0CP53</accession>
<reference evidence="1" key="2">
    <citation type="journal article" date="2020" name="BMC">
        <title>Leishmania infection induces a limited differential gene expression in the sand fly midgut.</title>
        <authorList>
            <person name="Coutinho-Abreu I.V."/>
            <person name="Serafim T.D."/>
            <person name="Meneses C."/>
            <person name="Kamhawi S."/>
            <person name="Oliveira F."/>
            <person name="Valenzuela J.G."/>
        </authorList>
    </citation>
    <scope>NUCLEOTIDE SEQUENCE</scope>
    <source>
        <strain evidence="1">Jacobina</strain>
        <tissue evidence="1">Midgut</tissue>
    </source>
</reference>
<reference evidence="2" key="3">
    <citation type="submission" date="2020-05" db="UniProtKB">
        <authorList>
            <consortium name="EnsemblMetazoa"/>
        </authorList>
    </citation>
    <scope>IDENTIFICATION</scope>
    <source>
        <strain evidence="2">Jacobina</strain>
    </source>
</reference>
<evidence type="ECO:0000313" key="2">
    <source>
        <dbReference type="EnsemblMetazoa" id="LLOJ006526-PA"/>
    </source>
</evidence>
<dbReference type="EMBL" id="GITU01011016">
    <property type="protein sequence ID" value="MBC1179719.1"/>
    <property type="molecule type" value="Transcribed_RNA"/>
</dbReference>
<dbReference type="VEuPathDB" id="VectorBase:LLOJ006526"/>
<reference evidence="3" key="1">
    <citation type="submission" date="2012-05" db="EMBL/GenBank/DDBJ databases">
        <title>Whole Genome Assembly of Lutzomyia longipalpis.</title>
        <authorList>
            <person name="Richards S."/>
            <person name="Qu C."/>
            <person name="Dillon R."/>
            <person name="Worley K."/>
            <person name="Scherer S."/>
            <person name="Batterton M."/>
            <person name="Taylor A."/>
            <person name="Hawes A."/>
            <person name="Hernandez B."/>
            <person name="Kovar C."/>
            <person name="Mandapat C."/>
            <person name="Pham C."/>
            <person name="Qu C."/>
            <person name="Jing C."/>
            <person name="Bess C."/>
            <person name="Bandaranaike D."/>
            <person name="Ngo D."/>
            <person name="Ongeri F."/>
            <person name="Arias F."/>
            <person name="Lara F."/>
            <person name="Weissenberger G."/>
            <person name="Kamau G."/>
            <person name="Han H."/>
            <person name="Shen H."/>
            <person name="Dinh H."/>
            <person name="Khalil I."/>
            <person name="Jones J."/>
            <person name="Shafer J."/>
            <person name="Jayaseelan J."/>
            <person name="Quiroz J."/>
            <person name="Blankenburg K."/>
            <person name="Nguyen L."/>
            <person name="Jackson L."/>
            <person name="Francisco L."/>
            <person name="Tang L.-Y."/>
            <person name="Pu L.-L."/>
            <person name="Perales L."/>
            <person name="Lorensuhewa L."/>
            <person name="Munidasa M."/>
            <person name="Coyle M."/>
            <person name="Taylor M."/>
            <person name="Puazo M."/>
            <person name="Firestine M."/>
            <person name="Scheel M."/>
            <person name="Javaid M."/>
            <person name="Wang M."/>
            <person name="Li M."/>
            <person name="Tabassum N."/>
            <person name="Saada N."/>
            <person name="Osuji N."/>
            <person name="Aqrawi P."/>
            <person name="Fu Q."/>
            <person name="Thornton R."/>
            <person name="Raj R."/>
            <person name="Goodspeed R."/>
            <person name="Mata R."/>
            <person name="Najjar R."/>
            <person name="Gubbala S."/>
            <person name="Lee S."/>
            <person name="Denson S."/>
            <person name="Patil S."/>
            <person name="Macmil S."/>
            <person name="Qi S."/>
            <person name="Matskevitch T."/>
            <person name="Palculict T."/>
            <person name="Mathew T."/>
            <person name="Vee V."/>
            <person name="Velamala V."/>
            <person name="Korchina V."/>
            <person name="Cai W."/>
            <person name="Liu W."/>
            <person name="Dai W."/>
            <person name="Zou X."/>
            <person name="Zhu Y."/>
            <person name="Zhang Y."/>
            <person name="Wu Y.-Q."/>
            <person name="Xin Y."/>
            <person name="Nazarath L."/>
            <person name="Kovar C."/>
            <person name="Han Y."/>
            <person name="Muzny D."/>
            <person name="Gibbs R."/>
        </authorList>
    </citation>
    <scope>NUCLEOTIDE SEQUENCE [LARGE SCALE GENOMIC DNA]</scope>
    <source>
        <strain evidence="3">Jacobina</strain>
    </source>
</reference>
<protein>
    <submittedName>
        <fullName evidence="1 2">Uncharacterized protein</fullName>
    </submittedName>
</protein>
<keyword evidence="3" id="KW-1185">Reference proteome</keyword>
<evidence type="ECO:0000313" key="1">
    <source>
        <dbReference type="EMBL" id="MBC1179719.1"/>
    </source>
</evidence>
<name>A0A1B0CP53_LUTLO</name>
<dbReference type="EnsemblMetazoa" id="LLOJ006526-RA">
    <property type="protein sequence ID" value="LLOJ006526-PA"/>
    <property type="gene ID" value="LLOJ006526"/>
</dbReference>
<evidence type="ECO:0000313" key="3">
    <source>
        <dbReference type="Proteomes" id="UP000092461"/>
    </source>
</evidence>
<dbReference type="VEuPathDB" id="VectorBase:LLONM1_001957"/>
<proteinExistence type="predicted"/>
<dbReference type="AlphaFoldDB" id="A0A1B0CP53"/>
<organism evidence="2 3">
    <name type="scientific">Lutzomyia longipalpis</name>
    <name type="common">Sand fly</name>
    <dbReference type="NCBI Taxonomy" id="7200"/>
    <lineage>
        <taxon>Eukaryota</taxon>
        <taxon>Metazoa</taxon>
        <taxon>Ecdysozoa</taxon>
        <taxon>Arthropoda</taxon>
        <taxon>Hexapoda</taxon>
        <taxon>Insecta</taxon>
        <taxon>Pterygota</taxon>
        <taxon>Neoptera</taxon>
        <taxon>Endopterygota</taxon>
        <taxon>Diptera</taxon>
        <taxon>Nematocera</taxon>
        <taxon>Psychodoidea</taxon>
        <taxon>Psychodidae</taxon>
        <taxon>Lutzomyia</taxon>
        <taxon>Lutzomyia</taxon>
    </lineage>
</organism>
<dbReference type="EMBL" id="AJWK01021425">
    <property type="status" value="NOT_ANNOTATED_CDS"/>
    <property type="molecule type" value="Genomic_DNA"/>
</dbReference>
<sequence>MRNKTCSSDFLLGIETCNAQMYIILINPYKSFGIALGAHTCGGRVYPANELVNEWMREKFMGCFSYLCNSSSSLRTVFHNKTFGEAAKAQQQWIKPLHDAYQKEIEVTLCEPLNTFWAECYESCKRTGKLCKEIEMESRTKFQEKIIMPWRYRQSEEIHRQNAALATLKADEVKCDRLYRQFRRSLYGARGPWSKRSEEKKVIETVQCWNFNAPSQSSAILHLRVLIFWLLNIEENSS</sequence>
<dbReference type="Proteomes" id="UP000092461">
    <property type="component" value="Unassembled WGS sequence"/>
</dbReference>
<dbReference type="Pfam" id="PF16057">
    <property type="entry name" value="DUF4800"/>
    <property type="match status" value="1"/>
</dbReference>